<evidence type="ECO:0000313" key="2">
    <source>
        <dbReference type="Proteomes" id="UP000694892"/>
    </source>
</evidence>
<sequence>MTVTGFLSPYTPVTEVKPARPGSHSHVGYRKGSATEQRFQCCEIIKMIALVPIPFISFSLLYVQGTHQEHYAIGYGPSLQYVNSLPILSAPAPSVSLSHDQQQGWLPYQKNKICEINQGYV</sequence>
<protein>
    <submittedName>
        <fullName evidence="1">Uncharacterized protein</fullName>
    </submittedName>
</protein>
<dbReference type="AlphaFoldDB" id="A0A974D7C7"/>
<reference evidence="2" key="1">
    <citation type="journal article" date="2016" name="Nature">
        <title>Genome evolution in the allotetraploid frog Xenopus laevis.</title>
        <authorList>
            <person name="Session A.M."/>
            <person name="Uno Y."/>
            <person name="Kwon T."/>
            <person name="Chapman J.A."/>
            <person name="Toyoda A."/>
            <person name="Takahashi S."/>
            <person name="Fukui A."/>
            <person name="Hikosaka A."/>
            <person name="Suzuki A."/>
            <person name="Kondo M."/>
            <person name="van Heeringen S.J."/>
            <person name="Quigley I."/>
            <person name="Heinz S."/>
            <person name="Ogino H."/>
            <person name="Ochi H."/>
            <person name="Hellsten U."/>
            <person name="Lyons J.B."/>
            <person name="Simakov O."/>
            <person name="Putnam N."/>
            <person name="Stites J."/>
            <person name="Kuroki Y."/>
            <person name="Tanaka T."/>
            <person name="Michiue T."/>
            <person name="Watanabe M."/>
            <person name="Bogdanovic O."/>
            <person name="Lister R."/>
            <person name="Georgiou G."/>
            <person name="Paranjpe S.S."/>
            <person name="van Kruijsbergen I."/>
            <person name="Shu S."/>
            <person name="Carlson J."/>
            <person name="Kinoshita T."/>
            <person name="Ohta Y."/>
            <person name="Mawaribuchi S."/>
            <person name="Jenkins J."/>
            <person name="Grimwood J."/>
            <person name="Schmutz J."/>
            <person name="Mitros T."/>
            <person name="Mozaffari S.V."/>
            <person name="Suzuki Y."/>
            <person name="Haramoto Y."/>
            <person name="Yamamoto T.S."/>
            <person name="Takagi C."/>
            <person name="Heald R."/>
            <person name="Miller K."/>
            <person name="Haudenschild C."/>
            <person name="Kitzman J."/>
            <person name="Nakayama T."/>
            <person name="Izutsu Y."/>
            <person name="Robert J."/>
            <person name="Fortriede J."/>
            <person name="Burns K."/>
            <person name="Lotay V."/>
            <person name="Karimi K."/>
            <person name="Yasuoka Y."/>
            <person name="Dichmann D.S."/>
            <person name="Flajnik M.F."/>
            <person name="Houston D.W."/>
            <person name="Shendure J."/>
            <person name="DuPasquier L."/>
            <person name="Vize P.D."/>
            <person name="Zorn A.M."/>
            <person name="Ito M."/>
            <person name="Marcotte E.M."/>
            <person name="Wallingford J.B."/>
            <person name="Ito Y."/>
            <person name="Asashima M."/>
            <person name="Ueno N."/>
            <person name="Matsuda Y."/>
            <person name="Veenstra G.J."/>
            <person name="Fujiyama A."/>
            <person name="Harland R.M."/>
            <person name="Taira M."/>
            <person name="Rokhsar D.S."/>
        </authorList>
    </citation>
    <scope>NUCLEOTIDE SEQUENCE [LARGE SCALE GENOMIC DNA]</scope>
    <source>
        <strain evidence="2">J</strain>
    </source>
</reference>
<accession>A0A974D7C7</accession>
<dbReference type="Proteomes" id="UP000694892">
    <property type="component" value="Chromosome 4L"/>
</dbReference>
<gene>
    <name evidence="1" type="ORF">XELAEV_18023696mg</name>
</gene>
<dbReference type="EMBL" id="CM004472">
    <property type="protein sequence ID" value="OCT85527.1"/>
    <property type="molecule type" value="Genomic_DNA"/>
</dbReference>
<organism evidence="1 2">
    <name type="scientific">Xenopus laevis</name>
    <name type="common">African clawed frog</name>
    <dbReference type="NCBI Taxonomy" id="8355"/>
    <lineage>
        <taxon>Eukaryota</taxon>
        <taxon>Metazoa</taxon>
        <taxon>Chordata</taxon>
        <taxon>Craniata</taxon>
        <taxon>Vertebrata</taxon>
        <taxon>Euteleostomi</taxon>
        <taxon>Amphibia</taxon>
        <taxon>Batrachia</taxon>
        <taxon>Anura</taxon>
        <taxon>Pipoidea</taxon>
        <taxon>Pipidae</taxon>
        <taxon>Xenopodinae</taxon>
        <taxon>Xenopus</taxon>
        <taxon>Xenopus</taxon>
    </lineage>
</organism>
<evidence type="ECO:0000313" key="1">
    <source>
        <dbReference type="EMBL" id="OCT85527.1"/>
    </source>
</evidence>
<name>A0A974D7C7_XENLA</name>
<proteinExistence type="predicted"/>